<dbReference type="Pfam" id="PF00488">
    <property type="entry name" value="MutS_V"/>
    <property type="match status" value="1"/>
</dbReference>
<dbReference type="InterPro" id="IPR045076">
    <property type="entry name" value="MutS"/>
</dbReference>
<dbReference type="NCBIfam" id="TIGR01069">
    <property type="entry name" value="mutS2"/>
    <property type="match status" value="1"/>
</dbReference>
<dbReference type="AlphaFoldDB" id="A0A4R3MQN6"/>
<dbReference type="InterPro" id="IPR027417">
    <property type="entry name" value="P-loop_NTPase"/>
</dbReference>
<accession>A0A4R3MQN6</accession>
<proteinExistence type="predicted"/>
<feature type="domain" description="DNA mismatch repair proteins mutS family" evidence="8">
    <location>
        <begin position="409"/>
        <end position="425"/>
    </location>
</feature>
<dbReference type="FunFam" id="3.40.50.300:FF:000830">
    <property type="entry name" value="Endonuclease MutS2"/>
    <property type="match status" value="1"/>
</dbReference>
<protein>
    <submittedName>
        <fullName evidence="9">MutS-like protein</fullName>
    </submittedName>
</protein>
<dbReference type="InterPro" id="IPR007696">
    <property type="entry name" value="DNA_mismatch_repair_MutS_core"/>
</dbReference>
<name>A0A4R3MQN6_9FIRM</name>
<dbReference type="SUPFAM" id="SSF48334">
    <property type="entry name" value="DNA repair protein MutS, domain III"/>
    <property type="match status" value="1"/>
</dbReference>
<dbReference type="Gene3D" id="3.40.50.300">
    <property type="entry name" value="P-loop containing nucleotide triphosphate hydrolases"/>
    <property type="match status" value="1"/>
</dbReference>
<keyword evidence="3" id="KW-0547">Nucleotide-binding</keyword>
<dbReference type="PROSITE" id="PS00486">
    <property type="entry name" value="DNA_MISMATCH_REPAIR_2"/>
    <property type="match status" value="1"/>
</dbReference>
<keyword evidence="2" id="KW-0699">rRNA-binding</keyword>
<gene>
    <name evidence="9" type="ORF">EDC18_102223</name>
</gene>
<evidence type="ECO:0000313" key="10">
    <source>
        <dbReference type="Proteomes" id="UP000294902"/>
    </source>
</evidence>
<dbReference type="SUPFAM" id="SSF52540">
    <property type="entry name" value="P-loop containing nucleoside triphosphate hydrolases"/>
    <property type="match status" value="1"/>
</dbReference>
<evidence type="ECO:0000256" key="3">
    <source>
        <dbReference type="ARBA" id="ARBA00022741"/>
    </source>
</evidence>
<evidence type="ECO:0000256" key="4">
    <source>
        <dbReference type="ARBA" id="ARBA00022801"/>
    </source>
</evidence>
<keyword evidence="6" id="KW-0694">RNA-binding</keyword>
<evidence type="ECO:0000256" key="1">
    <source>
        <dbReference type="ARBA" id="ARBA00022722"/>
    </source>
</evidence>
<dbReference type="GO" id="GO:0045910">
    <property type="term" value="P:negative regulation of DNA recombination"/>
    <property type="evidence" value="ECO:0007669"/>
    <property type="project" value="InterPro"/>
</dbReference>
<evidence type="ECO:0000313" key="9">
    <source>
        <dbReference type="EMBL" id="TCT16206.1"/>
    </source>
</evidence>
<evidence type="ECO:0000256" key="2">
    <source>
        <dbReference type="ARBA" id="ARBA00022730"/>
    </source>
</evidence>
<dbReference type="Proteomes" id="UP000294902">
    <property type="component" value="Unassembled WGS sequence"/>
</dbReference>
<reference evidence="9 10" key="1">
    <citation type="submission" date="2019-03" db="EMBL/GenBank/DDBJ databases">
        <title>Genomic Encyclopedia of Type Strains, Phase IV (KMG-IV): sequencing the most valuable type-strain genomes for metagenomic binning, comparative biology and taxonomic classification.</title>
        <authorList>
            <person name="Goeker M."/>
        </authorList>
    </citation>
    <scope>NUCLEOTIDE SEQUENCE [LARGE SCALE GENOMIC DNA]</scope>
    <source>
        <strain evidence="9 10">DSM 24629</strain>
    </source>
</reference>
<dbReference type="GO" id="GO:0019843">
    <property type="term" value="F:rRNA binding"/>
    <property type="evidence" value="ECO:0007669"/>
    <property type="project" value="UniProtKB-KW"/>
</dbReference>
<dbReference type="SMART" id="SM00533">
    <property type="entry name" value="MUTSd"/>
    <property type="match status" value="1"/>
</dbReference>
<dbReference type="GO" id="GO:0016887">
    <property type="term" value="F:ATP hydrolysis activity"/>
    <property type="evidence" value="ECO:0007669"/>
    <property type="project" value="InterPro"/>
</dbReference>
<sequence length="663" mass="74327">MKQETFELLEFNKILYMLSEYALSERSKIKIKALKPFMDESEVIREMQETTQGKKIIESIGNPHMGSTTQIEKVIALLGKDIMLLPEQFNEVKQFITTCRRMKQYLKRAESTAQEIAFYGNSIHELGVLEEEIENAIRGGIVQDRASSALANTRKKIDRLGEEIKSKIESLLRGNSGYFSESFVVTRNGRYTLPVKKEYKGQVNGTVIDTSKSGGTYFIEPSVISKKQEALSTLHIEEDNEVRRILYTLTALVEEYLPLIKVNIEAMETLDFIFAKAKLSLSMKGVPPQITTDRVIKIKGGKHPLIPEGEAVPLDFYLGDSIKEKGFVRGIVITGPNTGGKTVTLKTVGLFSLMAQSGLHIPAEEASVCMNNDIHCDIGDGQSIAENLSTFSSHMKNIIHILNTADDQSLVLLDELGSGTDPAEGMGLAIAILEEIAKKKCLLVATTHYPEIKEFAKNTQGFINARMAFDRKNLLPLYQLEIGEEGESCALYIAKRLGLEQKIIERAYAVAYRKEDVVEKKSHYDLNNLKKSSEAQLSNAQKSHSIITQPIKKQTKTKKLDPTKNIHFNIGDSVTVYPQKEVGIVYKEANEKGEIGIQIKKEKKLVNHKFVKLLISASELYPPNYDFSIIFDSADNRKARKSMTKKHDPNVTIVLEENKKGIE</sequence>
<dbReference type="InterPro" id="IPR036187">
    <property type="entry name" value="DNA_mismatch_repair_MutS_sf"/>
</dbReference>
<dbReference type="SMART" id="SM00534">
    <property type="entry name" value="MUTSac"/>
    <property type="match status" value="1"/>
</dbReference>
<keyword evidence="4" id="KW-0378">Hydrolase</keyword>
<dbReference type="GO" id="GO:0030983">
    <property type="term" value="F:mismatched DNA binding"/>
    <property type="evidence" value="ECO:0007669"/>
    <property type="project" value="InterPro"/>
</dbReference>
<dbReference type="GO" id="GO:0005524">
    <property type="term" value="F:ATP binding"/>
    <property type="evidence" value="ECO:0007669"/>
    <property type="project" value="UniProtKB-KW"/>
</dbReference>
<evidence type="ECO:0000256" key="7">
    <source>
        <dbReference type="ARBA" id="ARBA00023125"/>
    </source>
</evidence>
<keyword evidence="10" id="KW-1185">Reference proteome</keyword>
<organism evidence="9 10">
    <name type="scientific">Natranaerovirga pectinivora</name>
    <dbReference type="NCBI Taxonomy" id="682400"/>
    <lineage>
        <taxon>Bacteria</taxon>
        <taxon>Bacillati</taxon>
        <taxon>Bacillota</taxon>
        <taxon>Clostridia</taxon>
        <taxon>Lachnospirales</taxon>
        <taxon>Natranaerovirgaceae</taxon>
        <taxon>Natranaerovirga</taxon>
    </lineage>
</organism>
<dbReference type="GO" id="GO:0140664">
    <property type="term" value="F:ATP-dependent DNA damage sensor activity"/>
    <property type="evidence" value="ECO:0007669"/>
    <property type="project" value="InterPro"/>
</dbReference>
<dbReference type="GO" id="GO:0006298">
    <property type="term" value="P:mismatch repair"/>
    <property type="evidence" value="ECO:0007669"/>
    <property type="project" value="InterPro"/>
</dbReference>
<keyword evidence="5" id="KW-0067">ATP-binding</keyword>
<dbReference type="GO" id="GO:0004519">
    <property type="term" value="F:endonuclease activity"/>
    <property type="evidence" value="ECO:0007669"/>
    <property type="project" value="UniProtKB-KW"/>
</dbReference>
<dbReference type="EMBL" id="SMAL01000002">
    <property type="protein sequence ID" value="TCT16206.1"/>
    <property type="molecule type" value="Genomic_DNA"/>
</dbReference>
<dbReference type="OrthoDB" id="9808166at2"/>
<comment type="caution">
    <text evidence="9">The sequence shown here is derived from an EMBL/GenBank/DDBJ whole genome shotgun (WGS) entry which is preliminary data.</text>
</comment>
<dbReference type="InterPro" id="IPR005747">
    <property type="entry name" value="MutS2"/>
</dbReference>
<dbReference type="PANTHER" id="PTHR48466:SF2">
    <property type="entry name" value="OS10G0509000 PROTEIN"/>
    <property type="match status" value="1"/>
</dbReference>
<evidence type="ECO:0000256" key="5">
    <source>
        <dbReference type="ARBA" id="ARBA00022840"/>
    </source>
</evidence>
<dbReference type="RefSeq" id="WP_132250429.1">
    <property type="nucleotide sequence ID" value="NZ_SMAL01000002.1"/>
</dbReference>
<dbReference type="PIRSF" id="PIRSF005814">
    <property type="entry name" value="MutS_YshD"/>
    <property type="match status" value="1"/>
</dbReference>
<evidence type="ECO:0000256" key="6">
    <source>
        <dbReference type="ARBA" id="ARBA00022884"/>
    </source>
</evidence>
<dbReference type="InterPro" id="IPR000432">
    <property type="entry name" value="DNA_mismatch_repair_MutS_C"/>
</dbReference>
<keyword evidence="7" id="KW-0238">DNA-binding</keyword>
<keyword evidence="1" id="KW-0540">Nuclease</keyword>
<dbReference type="PANTHER" id="PTHR48466">
    <property type="entry name" value="OS10G0509000 PROTEIN-RELATED"/>
    <property type="match status" value="1"/>
</dbReference>
<evidence type="ECO:0000259" key="8">
    <source>
        <dbReference type="PROSITE" id="PS00486"/>
    </source>
</evidence>